<dbReference type="EC" id="2.7.13.3" evidence="2"/>
<dbReference type="SMART" id="SM00387">
    <property type="entry name" value="HATPase_c"/>
    <property type="match status" value="1"/>
</dbReference>
<evidence type="ECO:0000313" key="10">
    <source>
        <dbReference type="Proteomes" id="UP000295714"/>
    </source>
</evidence>
<feature type="transmembrane region" description="Helical" evidence="7">
    <location>
        <begin position="258"/>
        <end position="280"/>
    </location>
</feature>
<dbReference type="SUPFAM" id="SSF55874">
    <property type="entry name" value="ATPase domain of HSP90 chaperone/DNA topoisomerase II/histidine kinase"/>
    <property type="match status" value="1"/>
</dbReference>
<dbReference type="PROSITE" id="PS50109">
    <property type="entry name" value="HIS_KIN"/>
    <property type="match status" value="1"/>
</dbReference>
<evidence type="ECO:0000313" key="9">
    <source>
        <dbReference type="EMBL" id="TCK67477.1"/>
    </source>
</evidence>
<dbReference type="GO" id="GO:0005886">
    <property type="term" value="C:plasma membrane"/>
    <property type="evidence" value="ECO:0007669"/>
    <property type="project" value="TreeGrafter"/>
</dbReference>
<dbReference type="InterPro" id="IPR003594">
    <property type="entry name" value="HATPase_dom"/>
</dbReference>
<keyword evidence="7" id="KW-1133">Transmembrane helix</keyword>
<dbReference type="InterPro" id="IPR036890">
    <property type="entry name" value="HATPase_C_sf"/>
</dbReference>
<sequence length="512" mass="58395">MNDKRYRYILYVITLVIIATIGIQIYWNYKNYLTNKQQFINDVQTSLDKAVDDYYAKIAEQTTMAMTFDKIPVSKFTEEKSTFNDIFNNLDFKNGKIEQIDTNKTKKIKGFSVLRGFKADSMMAARRKKNKSLNIDSFQLKMKELKQADGNAKLDNIKILTNQIMISITNDTLNLRVIDTLLKKELQRKKINMTYNLAYENPKESNTSIDEVIIVEADTTNLKTKDILSVCSESTFLPKESNLKVNFTNETKVILGRMLGGISISTLLVLSVIACLFYLLKIIQNQKQLAEVKNDLISNITHEFKTPIATISAALEGINNFNIIDDKEKTKKYIDMSSTQLSKLNIMVEKLLETATLDSESLELNKEEIDIVPLIASLCRRYQTQHTNKIIQTSFKVKSLLSKVDVFHFENAINNILDNAIKYGGEIITIDVIPNKNSFNINISDNGTSLAKVNKERIFEKFYRVPKGNKHDVKGFGIGLFYTKSIIEKHDGTIKLDLNNQLTTFKISLPNG</sequence>
<evidence type="ECO:0000256" key="5">
    <source>
        <dbReference type="ARBA" id="ARBA00022777"/>
    </source>
</evidence>
<evidence type="ECO:0000259" key="8">
    <source>
        <dbReference type="PROSITE" id="PS50109"/>
    </source>
</evidence>
<accession>A0A4R1KSA6</accession>
<evidence type="ECO:0000256" key="6">
    <source>
        <dbReference type="ARBA" id="ARBA00023012"/>
    </source>
</evidence>
<comment type="caution">
    <text evidence="9">The sequence shown here is derived from an EMBL/GenBank/DDBJ whole genome shotgun (WGS) entry which is preliminary data.</text>
</comment>
<keyword evidence="7" id="KW-0472">Membrane</keyword>
<feature type="domain" description="Histidine kinase" evidence="8">
    <location>
        <begin position="299"/>
        <end position="512"/>
    </location>
</feature>
<dbReference type="OrthoDB" id="1933776at2"/>
<gene>
    <name evidence="9" type="ORF">DFQ05_1253</name>
</gene>
<dbReference type="SUPFAM" id="SSF47384">
    <property type="entry name" value="Homodimeric domain of signal transducing histidine kinase"/>
    <property type="match status" value="1"/>
</dbReference>
<dbReference type="InterPro" id="IPR005467">
    <property type="entry name" value="His_kinase_dom"/>
</dbReference>
<dbReference type="Proteomes" id="UP000295714">
    <property type="component" value="Unassembled WGS sequence"/>
</dbReference>
<dbReference type="RefSeq" id="WP_132704534.1">
    <property type="nucleotide sequence ID" value="NZ_SMGI01000002.1"/>
</dbReference>
<feature type="transmembrane region" description="Helical" evidence="7">
    <location>
        <begin position="9"/>
        <end position="27"/>
    </location>
</feature>
<keyword evidence="10" id="KW-1185">Reference proteome</keyword>
<dbReference type="AlphaFoldDB" id="A0A4R1KSA6"/>
<evidence type="ECO:0000256" key="7">
    <source>
        <dbReference type="SAM" id="Phobius"/>
    </source>
</evidence>
<dbReference type="CDD" id="cd00075">
    <property type="entry name" value="HATPase"/>
    <property type="match status" value="1"/>
</dbReference>
<dbReference type="InterPro" id="IPR050351">
    <property type="entry name" value="BphY/WalK/GraS-like"/>
</dbReference>
<proteinExistence type="predicted"/>
<dbReference type="InterPro" id="IPR004358">
    <property type="entry name" value="Sig_transdc_His_kin-like_C"/>
</dbReference>
<name>A0A4R1KSA6_9FLAO</name>
<dbReference type="PANTHER" id="PTHR45453">
    <property type="entry name" value="PHOSPHATE REGULON SENSOR PROTEIN PHOR"/>
    <property type="match status" value="1"/>
</dbReference>
<dbReference type="PRINTS" id="PR00344">
    <property type="entry name" value="BCTRLSENSOR"/>
</dbReference>
<dbReference type="Gene3D" id="1.10.287.130">
    <property type="match status" value="1"/>
</dbReference>
<keyword evidence="5 9" id="KW-0418">Kinase</keyword>
<keyword evidence="7" id="KW-0812">Transmembrane</keyword>
<keyword evidence="3" id="KW-0597">Phosphoprotein</keyword>
<evidence type="ECO:0000256" key="4">
    <source>
        <dbReference type="ARBA" id="ARBA00022679"/>
    </source>
</evidence>
<dbReference type="Pfam" id="PF00512">
    <property type="entry name" value="HisKA"/>
    <property type="match status" value="1"/>
</dbReference>
<dbReference type="Gene3D" id="3.30.565.10">
    <property type="entry name" value="Histidine kinase-like ATPase, C-terminal domain"/>
    <property type="match status" value="1"/>
</dbReference>
<dbReference type="GO" id="GO:0000155">
    <property type="term" value="F:phosphorelay sensor kinase activity"/>
    <property type="evidence" value="ECO:0007669"/>
    <property type="project" value="InterPro"/>
</dbReference>
<dbReference type="PANTHER" id="PTHR45453:SF1">
    <property type="entry name" value="PHOSPHATE REGULON SENSOR PROTEIN PHOR"/>
    <property type="match status" value="1"/>
</dbReference>
<keyword evidence="4" id="KW-0808">Transferase</keyword>
<evidence type="ECO:0000256" key="1">
    <source>
        <dbReference type="ARBA" id="ARBA00000085"/>
    </source>
</evidence>
<dbReference type="Pfam" id="PF02518">
    <property type="entry name" value="HATPase_c"/>
    <property type="match status" value="1"/>
</dbReference>
<dbReference type="GO" id="GO:0016036">
    <property type="term" value="P:cellular response to phosphate starvation"/>
    <property type="evidence" value="ECO:0007669"/>
    <property type="project" value="TreeGrafter"/>
</dbReference>
<organism evidence="9 10">
    <name type="scientific">Winogradskyella wandonensis</name>
    <dbReference type="NCBI Taxonomy" id="1442586"/>
    <lineage>
        <taxon>Bacteria</taxon>
        <taxon>Pseudomonadati</taxon>
        <taxon>Bacteroidota</taxon>
        <taxon>Flavobacteriia</taxon>
        <taxon>Flavobacteriales</taxon>
        <taxon>Flavobacteriaceae</taxon>
        <taxon>Winogradskyella</taxon>
    </lineage>
</organism>
<dbReference type="EMBL" id="SMGI01000002">
    <property type="protein sequence ID" value="TCK67477.1"/>
    <property type="molecule type" value="Genomic_DNA"/>
</dbReference>
<evidence type="ECO:0000256" key="2">
    <source>
        <dbReference type="ARBA" id="ARBA00012438"/>
    </source>
</evidence>
<dbReference type="InterPro" id="IPR003661">
    <property type="entry name" value="HisK_dim/P_dom"/>
</dbReference>
<dbReference type="GO" id="GO:0004721">
    <property type="term" value="F:phosphoprotein phosphatase activity"/>
    <property type="evidence" value="ECO:0007669"/>
    <property type="project" value="TreeGrafter"/>
</dbReference>
<keyword evidence="6" id="KW-0902">Two-component regulatory system</keyword>
<reference evidence="9 10" key="1">
    <citation type="journal article" date="2015" name="Stand. Genomic Sci.">
        <title>Genomic Encyclopedia of Bacterial and Archaeal Type Strains, Phase III: the genomes of soil and plant-associated and newly described type strains.</title>
        <authorList>
            <person name="Whitman W.B."/>
            <person name="Woyke T."/>
            <person name="Klenk H.P."/>
            <person name="Zhou Y."/>
            <person name="Lilburn T.G."/>
            <person name="Beck B.J."/>
            <person name="De Vos P."/>
            <person name="Vandamme P."/>
            <person name="Eisen J.A."/>
            <person name="Garrity G."/>
            <person name="Hugenholtz P."/>
            <person name="Kyrpides N.C."/>
        </authorList>
    </citation>
    <scope>NUCLEOTIDE SEQUENCE [LARGE SCALE GENOMIC DNA]</scope>
    <source>
        <strain evidence="9 10">CECT 8445</strain>
    </source>
</reference>
<comment type="catalytic activity">
    <reaction evidence="1">
        <text>ATP + protein L-histidine = ADP + protein N-phospho-L-histidine.</text>
        <dbReference type="EC" id="2.7.13.3"/>
    </reaction>
</comment>
<evidence type="ECO:0000256" key="3">
    <source>
        <dbReference type="ARBA" id="ARBA00022553"/>
    </source>
</evidence>
<dbReference type="CDD" id="cd00082">
    <property type="entry name" value="HisKA"/>
    <property type="match status" value="1"/>
</dbReference>
<dbReference type="SMART" id="SM00388">
    <property type="entry name" value="HisKA"/>
    <property type="match status" value="1"/>
</dbReference>
<dbReference type="InterPro" id="IPR036097">
    <property type="entry name" value="HisK_dim/P_sf"/>
</dbReference>
<protein>
    <recommendedName>
        <fullName evidence="2">histidine kinase</fullName>
        <ecNumber evidence="2">2.7.13.3</ecNumber>
    </recommendedName>
</protein>